<feature type="transmembrane region" description="Helical" evidence="2">
    <location>
        <begin position="372"/>
        <end position="390"/>
    </location>
</feature>
<name>A0A7X6MG99_9ACTN</name>
<feature type="transmembrane region" description="Helical" evidence="2">
    <location>
        <begin position="136"/>
        <end position="154"/>
    </location>
</feature>
<keyword evidence="2" id="KW-0812">Transmembrane</keyword>
<dbReference type="Proteomes" id="UP000553209">
    <property type="component" value="Unassembled WGS sequence"/>
</dbReference>
<proteinExistence type="predicted"/>
<accession>A0A7X6MG99</accession>
<dbReference type="EMBL" id="JAAXPG010000014">
    <property type="protein sequence ID" value="NKY99118.1"/>
    <property type="molecule type" value="Genomic_DNA"/>
</dbReference>
<gene>
    <name evidence="3" type="ORF">HGB44_15815</name>
</gene>
<feature type="region of interest" description="Disordered" evidence="1">
    <location>
        <begin position="15"/>
        <end position="41"/>
    </location>
</feature>
<sequence>MRARATLHPDLPIELAEGLPPHTAAPRGGPAGRTAQGPPPRDHLHSWLAAVCSGAAVLLLFSGEPLAGAVATLLLGVGGWVYLFMGLRYRYPGFSTRQFVLLAAVSSPVTVEPPLLNSLLARVLASLMPGAVPNTAAALLFAITALVLLATARLGPARQGDGTLVHGADYLLPHVGGGPGRSDEPWPEHRLLLDLQEATDRVVEAHHVLGPDSGTAEAVALARREEWAAFVRVNLRYGRGARRRGTPGPLEFSEGDVRRTLRLGLAAHRAVEAHRQWRRLAEAARGTVSPTGPWRSRRASERLEREFRRRAAELGEPGAGLWSPTPSAADLREAVRRPGRARPASRVATALAGFLFLGGAALSLTWYDAFHLLLVLGWTTVGVLVVWARLRRGEWMPWGEAAAYAVVAAVACVGLMPFLRDVAVYLVEQLAPDLFLHPGDVATALLYLTAALICWGVAALGAGGVGGGRATAPV</sequence>
<dbReference type="AlphaFoldDB" id="A0A7X6MG99"/>
<feature type="transmembrane region" description="Helical" evidence="2">
    <location>
        <begin position="44"/>
        <end position="61"/>
    </location>
</feature>
<feature type="transmembrane region" description="Helical" evidence="2">
    <location>
        <begin position="99"/>
        <end position="116"/>
    </location>
</feature>
<feature type="transmembrane region" description="Helical" evidence="2">
    <location>
        <begin position="402"/>
        <end position="419"/>
    </location>
</feature>
<evidence type="ECO:0000256" key="2">
    <source>
        <dbReference type="SAM" id="Phobius"/>
    </source>
</evidence>
<organism evidence="3 4">
    <name type="scientific">Nocardiopsis alborubida</name>
    <dbReference type="NCBI Taxonomy" id="146802"/>
    <lineage>
        <taxon>Bacteria</taxon>
        <taxon>Bacillati</taxon>
        <taxon>Actinomycetota</taxon>
        <taxon>Actinomycetes</taxon>
        <taxon>Streptosporangiales</taxon>
        <taxon>Nocardiopsidaceae</taxon>
        <taxon>Nocardiopsis</taxon>
    </lineage>
</organism>
<protein>
    <submittedName>
        <fullName evidence="3">Threonine/serine exporter family protein</fullName>
    </submittedName>
</protein>
<feature type="compositionally biased region" description="Low complexity" evidence="1">
    <location>
        <begin position="20"/>
        <end position="36"/>
    </location>
</feature>
<evidence type="ECO:0000313" key="4">
    <source>
        <dbReference type="Proteomes" id="UP000553209"/>
    </source>
</evidence>
<keyword evidence="4" id="KW-1185">Reference proteome</keyword>
<keyword evidence="2" id="KW-1133">Transmembrane helix</keyword>
<feature type="transmembrane region" description="Helical" evidence="2">
    <location>
        <begin position="444"/>
        <end position="465"/>
    </location>
</feature>
<feature type="transmembrane region" description="Helical" evidence="2">
    <location>
        <begin position="67"/>
        <end position="87"/>
    </location>
</feature>
<evidence type="ECO:0000256" key="1">
    <source>
        <dbReference type="SAM" id="MobiDB-lite"/>
    </source>
</evidence>
<reference evidence="3 4" key="1">
    <citation type="submission" date="2020-04" db="EMBL/GenBank/DDBJ databases">
        <title>MicrobeNet Type strains.</title>
        <authorList>
            <person name="Nicholson A.C."/>
        </authorList>
    </citation>
    <scope>NUCLEOTIDE SEQUENCE [LARGE SCALE GENOMIC DNA]</scope>
    <source>
        <strain evidence="3 4">ATCC 23612</strain>
    </source>
</reference>
<keyword evidence="2" id="KW-0472">Membrane</keyword>
<comment type="caution">
    <text evidence="3">The sequence shown here is derived from an EMBL/GenBank/DDBJ whole genome shotgun (WGS) entry which is preliminary data.</text>
</comment>
<feature type="transmembrane region" description="Helical" evidence="2">
    <location>
        <begin position="347"/>
        <end position="366"/>
    </location>
</feature>
<dbReference type="RefSeq" id="WP_061078551.1">
    <property type="nucleotide sequence ID" value="NZ_JAAXPG010000014.1"/>
</dbReference>
<evidence type="ECO:0000313" key="3">
    <source>
        <dbReference type="EMBL" id="NKY99118.1"/>
    </source>
</evidence>